<dbReference type="PROSITE" id="PS50011">
    <property type="entry name" value="PROTEIN_KINASE_DOM"/>
    <property type="match status" value="1"/>
</dbReference>
<evidence type="ECO:0000256" key="1">
    <source>
        <dbReference type="SAM" id="MobiDB-lite"/>
    </source>
</evidence>
<dbReference type="Gene3D" id="1.10.510.10">
    <property type="entry name" value="Transferase(Phosphotransferase) domain 1"/>
    <property type="match status" value="1"/>
</dbReference>
<dbReference type="InterPro" id="IPR011009">
    <property type="entry name" value="Kinase-like_dom_sf"/>
</dbReference>
<dbReference type="PANTHER" id="PTHR37171:SF1">
    <property type="entry name" value="SERINE_THREONINE-PROTEIN KINASE YRZF-RELATED"/>
    <property type="match status" value="1"/>
</dbReference>
<dbReference type="PANTHER" id="PTHR37171">
    <property type="entry name" value="SERINE/THREONINE-PROTEIN KINASE YRZF-RELATED"/>
    <property type="match status" value="1"/>
</dbReference>
<feature type="region of interest" description="Disordered" evidence="1">
    <location>
        <begin position="1"/>
        <end position="35"/>
    </location>
</feature>
<dbReference type="EMBL" id="JBBBZM010000141">
    <property type="protein sequence ID" value="KAL0633002.1"/>
    <property type="molecule type" value="Genomic_DNA"/>
</dbReference>
<dbReference type="Proteomes" id="UP001447188">
    <property type="component" value="Unassembled WGS sequence"/>
</dbReference>
<keyword evidence="4" id="KW-1185">Reference proteome</keyword>
<proteinExistence type="predicted"/>
<evidence type="ECO:0000313" key="3">
    <source>
        <dbReference type="EMBL" id="KAL0633002.1"/>
    </source>
</evidence>
<feature type="compositionally biased region" description="Polar residues" evidence="1">
    <location>
        <begin position="342"/>
        <end position="354"/>
    </location>
</feature>
<dbReference type="InterPro" id="IPR000719">
    <property type="entry name" value="Prot_kinase_dom"/>
</dbReference>
<feature type="region of interest" description="Disordered" evidence="1">
    <location>
        <begin position="57"/>
        <end position="76"/>
    </location>
</feature>
<dbReference type="SUPFAM" id="SSF56112">
    <property type="entry name" value="Protein kinase-like (PK-like)"/>
    <property type="match status" value="1"/>
</dbReference>
<evidence type="ECO:0000313" key="4">
    <source>
        <dbReference type="Proteomes" id="UP001447188"/>
    </source>
</evidence>
<gene>
    <name evidence="3" type="ORF">Q9L58_008108</name>
</gene>
<evidence type="ECO:0000259" key="2">
    <source>
        <dbReference type="PROSITE" id="PS50011"/>
    </source>
</evidence>
<name>A0ABR3GAN2_9PEZI</name>
<organism evidence="3 4">
    <name type="scientific">Discina gigas</name>
    <dbReference type="NCBI Taxonomy" id="1032678"/>
    <lineage>
        <taxon>Eukaryota</taxon>
        <taxon>Fungi</taxon>
        <taxon>Dikarya</taxon>
        <taxon>Ascomycota</taxon>
        <taxon>Pezizomycotina</taxon>
        <taxon>Pezizomycetes</taxon>
        <taxon>Pezizales</taxon>
        <taxon>Discinaceae</taxon>
        <taxon>Discina</taxon>
    </lineage>
</organism>
<protein>
    <recommendedName>
        <fullName evidence="2">Protein kinase domain-containing protein</fullName>
    </recommendedName>
</protein>
<feature type="domain" description="Protein kinase" evidence="2">
    <location>
        <begin position="374"/>
        <end position="584"/>
    </location>
</feature>
<sequence>MSESAPLTLPLTALTVSSPTHSPSQQTSPPPPYPTLSAEEVLATALVQFGPSYTIQSAPDTSSSVSSLTRPAHTSSKHNTKFGAILINALDPVPQDQLDRFKSFVRAIPIRFPSPTVARFRGWSVTTEGDVAHFLDAQVIDPAWQVVLEMVPSERGCDLTATKQLTIKFSVLDQLFGLQIARDDGTTKFEPCTILEIKAPRYVTGLVASLQYARTVRTDPTSDWVAITSQLRKYAVETCCRDILVMDDHCGLYFRFAEDSADIEDRMEFLVGSANHPTSLRELVAFACWRGLKRKTTLAIHTLGSSASTTTVPYTPVLHGSSRGKHPTGAPTEPQPKRSRRNATGNTGADSNRQFRGWDNMDTFTMSVTPITPYRIATSTDSGYLGSSPPHGTHPPKRERDPPTGTSWSVVDVAANHVAVLECDGQEFIGKWFGVRPDWDWTKDSEDKEDAEVYLGNELAVYTICHTLQGAEIPHCYGIGQLPGVAGVVLVLEYIPGPTLTQTMKAGLNLDPPRKERLKSAATDAIKALHAHGVVHLDLHGWNLIVPDEDTVVVVDFDVSMVYPDGRGVREWEDRVFLKAAFEV</sequence>
<accession>A0ABR3GAN2</accession>
<feature type="region of interest" description="Disordered" evidence="1">
    <location>
        <begin position="379"/>
        <end position="405"/>
    </location>
</feature>
<feature type="compositionally biased region" description="Polar residues" evidence="1">
    <location>
        <begin position="57"/>
        <end position="74"/>
    </location>
</feature>
<feature type="region of interest" description="Disordered" evidence="1">
    <location>
        <begin position="311"/>
        <end position="357"/>
    </location>
</feature>
<dbReference type="InterPro" id="IPR052396">
    <property type="entry name" value="Meiotic_Drive_Suppr_Kinase"/>
</dbReference>
<feature type="compositionally biased region" description="Low complexity" evidence="1">
    <location>
        <begin position="1"/>
        <end position="27"/>
    </location>
</feature>
<comment type="caution">
    <text evidence="3">The sequence shown here is derived from an EMBL/GenBank/DDBJ whole genome shotgun (WGS) entry which is preliminary data.</text>
</comment>
<reference evidence="3 4" key="1">
    <citation type="submission" date="2024-02" db="EMBL/GenBank/DDBJ databases">
        <title>Discinaceae phylogenomics.</title>
        <authorList>
            <person name="Dirks A.C."/>
            <person name="James T.Y."/>
        </authorList>
    </citation>
    <scope>NUCLEOTIDE SEQUENCE [LARGE SCALE GENOMIC DNA]</scope>
    <source>
        <strain evidence="3 4">ACD0624</strain>
    </source>
</reference>